<keyword evidence="2" id="KW-1185">Reference proteome</keyword>
<dbReference type="Proteomes" id="UP001066276">
    <property type="component" value="Chromosome 4_2"/>
</dbReference>
<organism evidence="1 2">
    <name type="scientific">Pleurodeles waltl</name>
    <name type="common">Iberian ribbed newt</name>
    <dbReference type="NCBI Taxonomy" id="8319"/>
    <lineage>
        <taxon>Eukaryota</taxon>
        <taxon>Metazoa</taxon>
        <taxon>Chordata</taxon>
        <taxon>Craniata</taxon>
        <taxon>Vertebrata</taxon>
        <taxon>Euteleostomi</taxon>
        <taxon>Amphibia</taxon>
        <taxon>Batrachia</taxon>
        <taxon>Caudata</taxon>
        <taxon>Salamandroidea</taxon>
        <taxon>Salamandridae</taxon>
        <taxon>Pleurodelinae</taxon>
        <taxon>Pleurodeles</taxon>
    </lineage>
</organism>
<dbReference type="AlphaFoldDB" id="A0AAV7SCK3"/>
<name>A0AAV7SCK3_PLEWA</name>
<protein>
    <submittedName>
        <fullName evidence="1">Uncharacterized protein</fullName>
    </submittedName>
</protein>
<proteinExistence type="predicted"/>
<dbReference type="EMBL" id="JANPWB010000008">
    <property type="protein sequence ID" value="KAJ1161299.1"/>
    <property type="molecule type" value="Genomic_DNA"/>
</dbReference>
<evidence type="ECO:0000313" key="1">
    <source>
        <dbReference type="EMBL" id="KAJ1161299.1"/>
    </source>
</evidence>
<evidence type="ECO:0000313" key="2">
    <source>
        <dbReference type="Proteomes" id="UP001066276"/>
    </source>
</evidence>
<reference evidence="1" key="1">
    <citation type="journal article" date="2022" name="bioRxiv">
        <title>Sequencing and chromosome-scale assembly of the giantPleurodeles waltlgenome.</title>
        <authorList>
            <person name="Brown T."/>
            <person name="Elewa A."/>
            <person name="Iarovenko S."/>
            <person name="Subramanian E."/>
            <person name="Araus A.J."/>
            <person name="Petzold A."/>
            <person name="Susuki M."/>
            <person name="Suzuki K.-i.T."/>
            <person name="Hayashi T."/>
            <person name="Toyoda A."/>
            <person name="Oliveira C."/>
            <person name="Osipova E."/>
            <person name="Leigh N.D."/>
            <person name="Simon A."/>
            <person name="Yun M.H."/>
        </authorList>
    </citation>
    <scope>NUCLEOTIDE SEQUENCE</scope>
    <source>
        <strain evidence="1">20211129_DDA</strain>
        <tissue evidence="1">Liver</tissue>
    </source>
</reference>
<sequence>MAWTLRAWRVLLQRAGTGLLFAPLTLVQDVVHLCTLGGSRVDEHLRKLQLMTLGSLKILIDDDYYEDLIEW</sequence>
<comment type="caution">
    <text evidence="1">The sequence shown here is derived from an EMBL/GenBank/DDBJ whole genome shotgun (WGS) entry which is preliminary data.</text>
</comment>
<gene>
    <name evidence="1" type="ORF">NDU88_001786</name>
</gene>
<accession>A0AAV7SCK3</accession>